<evidence type="ECO:0000256" key="9">
    <source>
        <dbReference type="SAM" id="MobiDB-lite"/>
    </source>
</evidence>
<dbReference type="PANTHER" id="PTHR18952:SF265">
    <property type="entry name" value="CARBONIC ANHYDRASE"/>
    <property type="match status" value="1"/>
</dbReference>
<accession>A0A210PW36</accession>
<dbReference type="Proteomes" id="UP000242188">
    <property type="component" value="Unassembled WGS sequence"/>
</dbReference>
<dbReference type="Gene3D" id="3.10.200.10">
    <property type="entry name" value="Alpha carbonic anhydrase"/>
    <property type="match status" value="1"/>
</dbReference>
<dbReference type="InterPro" id="IPR001148">
    <property type="entry name" value="CA_dom"/>
</dbReference>
<feature type="region of interest" description="Disordered" evidence="9">
    <location>
        <begin position="27"/>
        <end position="147"/>
    </location>
</feature>
<evidence type="ECO:0000313" key="12">
    <source>
        <dbReference type="EMBL" id="OWF40700.1"/>
    </source>
</evidence>
<comment type="subcellular location">
    <subcellularLocation>
        <location evidence="1">Secreted</location>
    </subcellularLocation>
</comment>
<comment type="similarity">
    <text evidence="2">Belongs to the alpha-carbonic anhydrase family.</text>
</comment>
<evidence type="ECO:0000256" key="4">
    <source>
        <dbReference type="ARBA" id="ARBA00022525"/>
    </source>
</evidence>
<dbReference type="CDD" id="cd00326">
    <property type="entry name" value="alpha_CA"/>
    <property type="match status" value="1"/>
</dbReference>
<keyword evidence="6" id="KW-0862">Zinc</keyword>
<dbReference type="OrthoDB" id="6151278at2759"/>
<name>A0A210PW36_MIZYE</name>
<keyword evidence="5" id="KW-0479">Metal-binding</keyword>
<dbReference type="EC" id="4.2.1.1" evidence="3"/>
<dbReference type="GO" id="GO:0008270">
    <property type="term" value="F:zinc ion binding"/>
    <property type="evidence" value="ECO:0007669"/>
    <property type="project" value="InterPro"/>
</dbReference>
<dbReference type="PROSITE" id="PS51144">
    <property type="entry name" value="ALPHA_CA_2"/>
    <property type="match status" value="1"/>
</dbReference>
<evidence type="ECO:0000259" key="11">
    <source>
        <dbReference type="PROSITE" id="PS51144"/>
    </source>
</evidence>
<dbReference type="InterPro" id="IPR023561">
    <property type="entry name" value="Carbonic_anhydrase_a-class"/>
</dbReference>
<keyword evidence="7" id="KW-0456">Lyase</keyword>
<dbReference type="PANTHER" id="PTHR18952">
    <property type="entry name" value="CARBONIC ANHYDRASE"/>
    <property type="match status" value="1"/>
</dbReference>
<protein>
    <recommendedName>
        <fullName evidence="3">carbonic anhydrase</fullName>
        <ecNumber evidence="3">4.2.1.1</ecNumber>
    </recommendedName>
</protein>
<feature type="compositionally biased region" description="Gly residues" evidence="9">
    <location>
        <begin position="28"/>
        <end position="41"/>
    </location>
</feature>
<feature type="chain" id="PRO_5013392682" description="carbonic anhydrase" evidence="10">
    <location>
        <begin position="20"/>
        <end position="514"/>
    </location>
</feature>
<feature type="domain" description="Alpha-carbonic anhydrase" evidence="11">
    <location>
        <begin position="253"/>
        <end position="512"/>
    </location>
</feature>
<comment type="catalytic activity">
    <reaction evidence="8">
        <text>hydrogencarbonate + H(+) = CO2 + H2O</text>
        <dbReference type="Rhea" id="RHEA:10748"/>
        <dbReference type="ChEBI" id="CHEBI:15377"/>
        <dbReference type="ChEBI" id="CHEBI:15378"/>
        <dbReference type="ChEBI" id="CHEBI:16526"/>
        <dbReference type="ChEBI" id="CHEBI:17544"/>
        <dbReference type="EC" id="4.2.1.1"/>
    </reaction>
</comment>
<sequence>MENSWLLLGLSLLISSVHAHGWGRSNSQGGGWHSYGNGGSQGNAWSGKDKSAGYGDGSRSWNGGTRSENAYGVSDESTGTRNDAGGWNNAQQESTGGLNNEQQGSAGSWSNDQQGSVGGWNNNQKGSVGSWHNAQQGTWNGNDGSHGTWGGNHVVSRDAFVADDGSRVRTERHYYTGTISSSGGAAGSGGQTQGSNLSVRDLWRQKLVSMLQNGFRGFRDPWKTSLERGGVDVKLNRNEEPANSEDKHAEKKHDFDYDRNSFYGPENWSYFWSHCTGTRQSPIDVQDSLVTYKDFSIKFGNLPVYGFRGKFFNNGHAPTFTLSVNGSTVRGLPTSPDDKFQLIQFHFHFACDKEGGSEHKLNGHRMDAEMHMVHYNTKYESFDKAMGEPDGLAVVAVFFKAIEKSMGRFDRFINANEKYLLDVSETGCEAMFDPFLLVPKKKDAYAYEGSLTTPGCLESVSWIILKNPVFINLNTMRVFREMHDGHGDEMITVYGNCRPIQPQASRPVYANFHP</sequence>
<evidence type="ECO:0000256" key="3">
    <source>
        <dbReference type="ARBA" id="ARBA00012925"/>
    </source>
</evidence>
<dbReference type="STRING" id="6573.A0A210PW36"/>
<feature type="compositionally biased region" description="Polar residues" evidence="9">
    <location>
        <begin position="88"/>
        <end position="145"/>
    </location>
</feature>
<evidence type="ECO:0000256" key="10">
    <source>
        <dbReference type="SAM" id="SignalP"/>
    </source>
</evidence>
<evidence type="ECO:0000256" key="7">
    <source>
        <dbReference type="ARBA" id="ARBA00023239"/>
    </source>
</evidence>
<reference evidence="12 13" key="1">
    <citation type="journal article" date="2017" name="Nat. Ecol. Evol.">
        <title>Scallop genome provides insights into evolution of bilaterian karyotype and development.</title>
        <authorList>
            <person name="Wang S."/>
            <person name="Zhang J."/>
            <person name="Jiao W."/>
            <person name="Li J."/>
            <person name="Xun X."/>
            <person name="Sun Y."/>
            <person name="Guo X."/>
            <person name="Huan P."/>
            <person name="Dong B."/>
            <person name="Zhang L."/>
            <person name="Hu X."/>
            <person name="Sun X."/>
            <person name="Wang J."/>
            <person name="Zhao C."/>
            <person name="Wang Y."/>
            <person name="Wang D."/>
            <person name="Huang X."/>
            <person name="Wang R."/>
            <person name="Lv J."/>
            <person name="Li Y."/>
            <person name="Zhang Z."/>
            <person name="Liu B."/>
            <person name="Lu W."/>
            <person name="Hui Y."/>
            <person name="Liang J."/>
            <person name="Zhou Z."/>
            <person name="Hou R."/>
            <person name="Li X."/>
            <person name="Liu Y."/>
            <person name="Li H."/>
            <person name="Ning X."/>
            <person name="Lin Y."/>
            <person name="Zhao L."/>
            <person name="Xing Q."/>
            <person name="Dou J."/>
            <person name="Li Y."/>
            <person name="Mao J."/>
            <person name="Guo H."/>
            <person name="Dou H."/>
            <person name="Li T."/>
            <person name="Mu C."/>
            <person name="Jiang W."/>
            <person name="Fu Q."/>
            <person name="Fu X."/>
            <person name="Miao Y."/>
            <person name="Liu J."/>
            <person name="Yu Q."/>
            <person name="Li R."/>
            <person name="Liao H."/>
            <person name="Li X."/>
            <person name="Kong Y."/>
            <person name="Jiang Z."/>
            <person name="Chourrout D."/>
            <person name="Li R."/>
            <person name="Bao Z."/>
        </authorList>
    </citation>
    <scope>NUCLEOTIDE SEQUENCE [LARGE SCALE GENOMIC DNA]</scope>
    <source>
        <strain evidence="12 13">PY_sf001</strain>
    </source>
</reference>
<evidence type="ECO:0000256" key="8">
    <source>
        <dbReference type="ARBA" id="ARBA00048348"/>
    </source>
</evidence>
<feature type="compositionally biased region" description="Polar residues" evidence="9">
    <location>
        <begin position="59"/>
        <end position="68"/>
    </location>
</feature>
<feature type="signal peptide" evidence="10">
    <location>
        <begin position="1"/>
        <end position="19"/>
    </location>
</feature>
<keyword evidence="4" id="KW-0964">Secreted</keyword>
<evidence type="ECO:0000256" key="2">
    <source>
        <dbReference type="ARBA" id="ARBA00010718"/>
    </source>
</evidence>
<evidence type="ECO:0000256" key="6">
    <source>
        <dbReference type="ARBA" id="ARBA00022833"/>
    </source>
</evidence>
<dbReference type="EMBL" id="NEDP02005456">
    <property type="protein sequence ID" value="OWF40700.1"/>
    <property type="molecule type" value="Genomic_DNA"/>
</dbReference>
<evidence type="ECO:0000313" key="13">
    <source>
        <dbReference type="Proteomes" id="UP000242188"/>
    </source>
</evidence>
<proteinExistence type="inferred from homology"/>
<dbReference type="InterPro" id="IPR036398">
    <property type="entry name" value="CA_dom_sf"/>
</dbReference>
<evidence type="ECO:0000256" key="5">
    <source>
        <dbReference type="ARBA" id="ARBA00022723"/>
    </source>
</evidence>
<keyword evidence="13" id="KW-1185">Reference proteome</keyword>
<keyword evidence="10" id="KW-0732">Signal</keyword>
<evidence type="ECO:0000256" key="1">
    <source>
        <dbReference type="ARBA" id="ARBA00004613"/>
    </source>
</evidence>
<gene>
    <name evidence="12" type="ORF">KP79_PYT19225</name>
</gene>
<comment type="caution">
    <text evidence="12">The sequence shown here is derived from an EMBL/GenBank/DDBJ whole genome shotgun (WGS) entry which is preliminary data.</text>
</comment>
<dbReference type="GO" id="GO:0005576">
    <property type="term" value="C:extracellular region"/>
    <property type="evidence" value="ECO:0007669"/>
    <property type="project" value="UniProtKB-SubCell"/>
</dbReference>
<dbReference type="SUPFAM" id="SSF51069">
    <property type="entry name" value="Carbonic anhydrase"/>
    <property type="match status" value="1"/>
</dbReference>
<dbReference type="Pfam" id="PF00194">
    <property type="entry name" value="Carb_anhydrase"/>
    <property type="match status" value="1"/>
</dbReference>
<organism evidence="12 13">
    <name type="scientific">Mizuhopecten yessoensis</name>
    <name type="common">Japanese scallop</name>
    <name type="synonym">Patinopecten yessoensis</name>
    <dbReference type="NCBI Taxonomy" id="6573"/>
    <lineage>
        <taxon>Eukaryota</taxon>
        <taxon>Metazoa</taxon>
        <taxon>Spiralia</taxon>
        <taxon>Lophotrochozoa</taxon>
        <taxon>Mollusca</taxon>
        <taxon>Bivalvia</taxon>
        <taxon>Autobranchia</taxon>
        <taxon>Pteriomorphia</taxon>
        <taxon>Pectinida</taxon>
        <taxon>Pectinoidea</taxon>
        <taxon>Pectinidae</taxon>
        <taxon>Mizuhopecten</taxon>
    </lineage>
</organism>
<dbReference type="AlphaFoldDB" id="A0A210PW36"/>
<dbReference type="GO" id="GO:0004089">
    <property type="term" value="F:carbonate dehydratase activity"/>
    <property type="evidence" value="ECO:0007669"/>
    <property type="project" value="UniProtKB-EC"/>
</dbReference>
<dbReference type="SMART" id="SM01057">
    <property type="entry name" value="Carb_anhydrase"/>
    <property type="match status" value="1"/>
</dbReference>